<dbReference type="EMBL" id="MU006718">
    <property type="protein sequence ID" value="KAF2626991.1"/>
    <property type="molecule type" value="Genomic_DNA"/>
</dbReference>
<evidence type="ECO:0000313" key="2">
    <source>
        <dbReference type="Proteomes" id="UP000799754"/>
    </source>
</evidence>
<gene>
    <name evidence="1" type="ORF">BU25DRAFT_66447</name>
</gene>
<sequence>MAHIQEQKFAELGFQKSTSSHKLVSYHKQLIKANSNTPILVLLHGYPNSAYLWRHIIPLLPHPLFIPDLPGYGNSSAPEKHDKVSVGLLILAALRELIDSFNKYSDSSHARSPEVLPIVLIGHDRGARVAHHLHLYSPNAPILGFTVKGLALLDIVPTHSQWAIGDEAEKATGWFHWSFLANPSIAVPMIQAYGGGKWAGDMIERWAGTNASAREKMKEGDALAVYSSFFNHPEVIEATTRDYEAGATTDVEFEKKAIEEGRRIVVPLLLAYSAGFLPKRAKKPILEVWSQPWSEGAHLITEWPIGDGVGHFVPEEAPEETAQALGKWLQTL</sequence>
<keyword evidence="2" id="KW-1185">Reference proteome</keyword>
<reference evidence="1" key="1">
    <citation type="journal article" date="2020" name="Stud. Mycol.">
        <title>101 Dothideomycetes genomes: a test case for predicting lifestyles and emergence of pathogens.</title>
        <authorList>
            <person name="Haridas S."/>
            <person name="Albert R."/>
            <person name="Binder M."/>
            <person name="Bloem J."/>
            <person name="Labutti K."/>
            <person name="Salamov A."/>
            <person name="Andreopoulos B."/>
            <person name="Baker S."/>
            <person name="Barry K."/>
            <person name="Bills G."/>
            <person name="Bluhm B."/>
            <person name="Cannon C."/>
            <person name="Castanera R."/>
            <person name="Culley D."/>
            <person name="Daum C."/>
            <person name="Ezra D."/>
            <person name="Gonzalez J."/>
            <person name="Henrissat B."/>
            <person name="Kuo A."/>
            <person name="Liang C."/>
            <person name="Lipzen A."/>
            <person name="Lutzoni F."/>
            <person name="Magnuson J."/>
            <person name="Mondo S."/>
            <person name="Nolan M."/>
            <person name="Ohm R."/>
            <person name="Pangilinan J."/>
            <person name="Park H.-J."/>
            <person name="Ramirez L."/>
            <person name="Alfaro M."/>
            <person name="Sun H."/>
            <person name="Tritt A."/>
            <person name="Yoshinaga Y."/>
            <person name="Zwiers L.-H."/>
            <person name="Turgeon B."/>
            <person name="Goodwin S."/>
            <person name="Spatafora J."/>
            <person name="Crous P."/>
            <person name="Grigoriev I."/>
        </authorList>
    </citation>
    <scope>NUCLEOTIDE SEQUENCE</scope>
    <source>
        <strain evidence="1">CBS 525.71</strain>
    </source>
</reference>
<dbReference type="Proteomes" id="UP000799754">
    <property type="component" value="Unassembled WGS sequence"/>
</dbReference>
<organism evidence="1 2">
    <name type="scientific">Macroventuria anomochaeta</name>
    <dbReference type="NCBI Taxonomy" id="301207"/>
    <lineage>
        <taxon>Eukaryota</taxon>
        <taxon>Fungi</taxon>
        <taxon>Dikarya</taxon>
        <taxon>Ascomycota</taxon>
        <taxon>Pezizomycotina</taxon>
        <taxon>Dothideomycetes</taxon>
        <taxon>Pleosporomycetidae</taxon>
        <taxon>Pleosporales</taxon>
        <taxon>Pleosporineae</taxon>
        <taxon>Didymellaceae</taxon>
        <taxon>Macroventuria</taxon>
    </lineage>
</organism>
<protein>
    <submittedName>
        <fullName evidence="1">Alpha/beta-hydrolase</fullName>
    </submittedName>
</protein>
<proteinExistence type="predicted"/>
<comment type="caution">
    <text evidence="1">The sequence shown here is derived from an EMBL/GenBank/DDBJ whole genome shotgun (WGS) entry which is preliminary data.</text>
</comment>
<accession>A0ACB6RY76</accession>
<evidence type="ECO:0000313" key="1">
    <source>
        <dbReference type="EMBL" id="KAF2626991.1"/>
    </source>
</evidence>
<name>A0ACB6RY76_9PLEO</name>